<keyword evidence="2" id="KW-1185">Reference proteome</keyword>
<comment type="caution">
    <text evidence="1">The sequence shown here is derived from an EMBL/GenBank/DDBJ whole genome shotgun (WGS) entry which is preliminary data.</text>
</comment>
<protein>
    <submittedName>
        <fullName evidence="1">Uncharacterized protein</fullName>
    </submittedName>
</protein>
<dbReference type="Proteomes" id="UP001367508">
    <property type="component" value="Unassembled WGS sequence"/>
</dbReference>
<gene>
    <name evidence="1" type="ORF">VNO77_01652</name>
</gene>
<name>A0AAN9R6H7_CANGL</name>
<proteinExistence type="predicted"/>
<dbReference type="EMBL" id="JAYMYQ010000001">
    <property type="protein sequence ID" value="KAK7359689.1"/>
    <property type="molecule type" value="Genomic_DNA"/>
</dbReference>
<evidence type="ECO:0000313" key="2">
    <source>
        <dbReference type="Proteomes" id="UP001367508"/>
    </source>
</evidence>
<reference evidence="1 2" key="1">
    <citation type="submission" date="2024-01" db="EMBL/GenBank/DDBJ databases">
        <title>The genomes of 5 underutilized Papilionoideae crops provide insights into root nodulation and disease resistanc.</title>
        <authorList>
            <person name="Jiang F."/>
        </authorList>
    </citation>
    <scope>NUCLEOTIDE SEQUENCE [LARGE SCALE GENOMIC DNA]</scope>
    <source>
        <strain evidence="1">LVBAO_FW01</strain>
        <tissue evidence="1">Leaves</tissue>
    </source>
</reference>
<organism evidence="1 2">
    <name type="scientific">Canavalia gladiata</name>
    <name type="common">Sword bean</name>
    <name type="synonym">Dolichos gladiatus</name>
    <dbReference type="NCBI Taxonomy" id="3824"/>
    <lineage>
        <taxon>Eukaryota</taxon>
        <taxon>Viridiplantae</taxon>
        <taxon>Streptophyta</taxon>
        <taxon>Embryophyta</taxon>
        <taxon>Tracheophyta</taxon>
        <taxon>Spermatophyta</taxon>
        <taxon>Magnoliopsida</taxon>
        <taxon>eudicotyledons</taxon>
        <taxon>Gunneridae</taxon>
        <taxon>Pentapetalae</taxon>
        <taxon>rosids</taxon>
        <taxon>fabids</taxon>
        <taxon>Fabales</taxon>
        <taxon>Fabaceae</taxon>
        <taxon>Papilionoideae</taxon>
        <taxon>50 kb inversion clade</taxon>
        <taxon>NPAAA clade</taxon>
        <taxon>indigoferoid/millettioid clade</taxon>
        <taxon>Phaseoleae</taxon>
        <taxon>Canavalia</taxon>
    </lineage>
</organism>
<accession>A0AAN9R6H7</accession>
<sequence length="97" mass="10786">MLPANGISGSIIGDDEETSLGMKIFMRKKKEFDSVGNIDVAEDEGILHILWRIRIEFGTGSYDNQECGKTTSVDGNRQLIPHSPIHPLNLKARDLYA</sequence>
<dbReference type="AlphaFoldDB" id="A0AAN9R6H7"/>
<evidence type="ECO:0000313" key="1">
    <source>
        <dbReference type="EMBL" id="KAK7359689.1"/>
    </source>
</evidence>